<dbReference type="InterPro" id="IPR045057">
    <property type="entry name" value="Gcn5-rel_NAT"/>
</dbReference>
<proteinExistence type="predicted"/>
<dbReference type="Gene3D" id="3.40.630.30">
    <property type="match status" value="1"/>
</dbReference>
<name>A0A6J6P3L6_9ZZZZ</name>
<feature type="domain" description="N-acetyltransferase" evidence="1">
    <location>
        <begin position="6"/>
        <end position="93"/>
    </location>
</feature>
<dbReference type="SUPFAM" id="SSF55729">
    <property type="entry name" value="Acyl-CoA N-acyltransferases (Nat)"/>
    <property type="match status" value="1"/>
</dbReference>
<organism evidence="2">
    <name type="scientific">freshwater metagenome</name>
    <dbReference type="NCBI Taxonomy" id="449393"/>
    <lineage>
        <taxon>unclassified sequences</taxon>
        <taxon>metagenomes</taxon>
        <taxon>ecological metagenomes</taxon>
    </lineage>
</organism>
<reference evidence="2" key="1">
    <citation type="submission" date="2020-05" db="EMBL/GenBank/DDBJ databases">
        <authorList>
            <person name="Chiriac C."/>
            <person name="Salcher M."/>
            <person name="Ghai R."/>
            <person name="Kavagutti S V."/>
        </authorList>
    </citation>
    <scope>NUCLEOTIDE SEQUENCE</scope>
</reference>
<accession>A0A6J6P3L6</accession>
<dbReference type="PANTHER" id="PTHR31435:SF10">
    <property type="entry name" value="BSR4717 PROTEIN"/>
    <property type="match status" value="1"/>
</dbReference>
<evidence type="ECO:0000313" key="2">
    <source>
        <dbReference type="EMBL" id="CAB4693861.1"/>
    </source>
</evidence>
<dbReference type="EMBL" id="CAEZXK010000045">
    <property type="protein sequence ID" value="CAB4693861.1"/>
    <property type="molecule type" value="Genomic_DNA"/>
</dbReference>
<sequence>MNVNVIHNAELKRHEIWLDDEKVGHSDYSVRPGELHLVHTEVDPNHRGKNLAGIMVERQLEDIRANFDAKVVPVCSYVVKFFETHPEVQDLLLNPIDQAAAACQIKPKDA</sequence>
<protein>
    <submittedName>
        <fullName evidence="2">Unannotated protein</fullName>
    </submittedName>
</protein>
<gene>
    <name evidence="2" type="ORF">UFOPK2370_01129</name>
</gene>
<dbReference type="Pfam" id="PF14542">
    <property type="entry name" value="Acetyltransf_CG"/>
    <property type="match status" value="1"/>
</dbReference>
<dbReference type="PANTHER" id="PTHR31435">
    <property type="entry name" value="PROTEIN NATD1"/>
    <property type="match status" value="1"/>
</dbReference>
<dbReference type="AlphaFoldDB" id="A0A6J6P3L6"/>
<dbReference type="PROSITE" id="PS51729">
    <property type="entry name" value="GNAT_YJDJ"/>
    <property type="match status" value="1"/>
</dbReference>
<dbReference type="InterPro" id="IPR031165">
    <property type="entry name" value="GNAT_YJDJ"/>
</dbReference>
<dbReference type="InterPro" id="IPR016181">
    <property type="entry name" value="Acyl_CoA_acyltransferase"/>
</dbReference>
<evidence type="ECO:0000259" key="1">
    <source>
        <dbReference type="PROSITE" id="PS51729"/>
    </source>
</evidence>